<reference evidence="1" key="1">
    <citation type="submission" date="2021-06" db="EMBL/GenBank/DDBJ databases">
        <title>Parelaphostrongylus tenuis whole genome reference sequence.</title>
        <authorList>
            <person name="Garwood T.J."/>
            <person name="Larsen P.A."/>
            <person name="Fountain-Jones N.M."/>
            <person name="Garbe J.R."/>
            <person name="Macchietto M.G."/>
            <person name="Kania S.A."/>
            <person name="Gerhold R.W."/>
            <person name="Richards J.E."/>
            <person name="Wolf T.M."/>
        </authorList>
    </citation>
    <scope>NUCLEOTIDE SEQUENCE</scope>
    <source>
        <strain evidence="1">MNPRO001-30</strain>
        <tissue evidence="1">Meninges</tissue>
    </source>
</reference>
<evidence type="ECO:0000313" key="2">
    <source>
        <dbReference type="Proteomes" id="UP001196413"/>
    </source>
</evidence>
<comment type="caution">
    <text evidence="1">The sequence shown here is derived from an EMBL/GenBank/DDBJ whole genome shotgun (WGS) entry which is preliminary data.</text>
</comment>
<dbReference type="AlphaFoldDB" id="A0AAD5QWJ8"/>
<keyword evidence="2" id="KW-1185">Reference proteome</keyword>
<sequence>MVWFTYDYACLEKCCSRISSRRMCLLKKLRGTIINLKLVPSPNAPQSLQSLPSPTPNQQWRNEKILNDVKSRRSRIFQF</sequence>
<dbReference type="EMBL" id="JAHQIW010004456">
    <property type="protein sequence ID" value="KAJ1362501.1"/>
    <property type="molecule type" value="Genomic_DNA"/>
</dbReference>
<evidence type="ECO:0000313" key="1">
    <source>
        <dbReference type="EMBL" id="KAJ1362501.1"/>
    </source>
</evidence>
<protein>
    <submittedName>
        <fullName evidence="1">Uncharacterized protein</fullName>
    </submittedName>
</protein>
<accession>A0AAD5QWJ8</accession>
<organism evidence="1 2">
    <name type="scientific">Parelaphostrongylus tenuis</name>
    <name type="common">Meningeal worm</name>
    <dbReference type="NCBI Taxonomy" id="148309"/>
    <lineage>
        <taxon>Eukaryota</taxon>
        <taxon>Metazoa</taxon>
        <taxon>Ecdysozoa</taxon>
        <taxon>Nematoda</taxon>
        <taxon>Chromadorea</taxon>
        <taxon>Rhabditida</taxon>
        <taxon>Rhabditina</taxon>
        <taxon>Rhabditomorpha</taxon>
        <taxon>Strongyloidea</taxon>
        <taxon>Metastrongylidae</taxon>
        <taxon>Parelaphostrongylus</taxon>
    </lineage>
</organism>
<name>A0AAD5QWJ8_PARTN</name>
<proteinExistence type="predicted"/>
<dbReference type="Proteomes" id="UP001196413">
    <property type="component" value="Unassembled WGS sequence"/>
</dbReference>
<gene>
    <name evidence="1" type="ORF">KIN20_022071</name>
</gene>